<proteinExistence type="predicted"/>
<reference evidence="1" key="1">
    <citation type="submission" date="2019-08" db="EMBL/GenBank/DDBJ databases">
        <authorList>
            <person name="Kucharzyk K."/>
            <person name="Murdoch R.W."/>
            <person name="Higgins S."/>
            <person name="Loffler F."/>
        </authorList>
    </citation>
    <scope>NUCLEOTIDE SEQUENCE</scope>
</reference>
<dbReference type="AlphaFoldDB" id="A0A645BGR3"/>
<dbReference type="EMBL" id="VSSQ01020071">
    <property type="protein sequence ID" value="MPM64650.1"/>
    <property type="molecule type" value="Genomic_DNA"/>
</dbReference>
<comment type="caution">
    <text evidence="1">The sequence shown here is derived from an EMBL/GenBank/DDBJ whole genome shotgun (WGS) entry which is preliminary data.</text>
</comment>
<sequence>MNGFVAPEIRNAGGDVANRRKVRTGGGSALHRDRCARNRFDIDALVTAVLMRALCAALDSNETAHRGNNAHHGGEHARDIIAIRQHHCGVAKPAGGVPRSNGSRAIRDADDLGPELIHIVAAEDGEREDRFCDIAVHNRLVVGLLAADGLDGEKIRARFCAAFECLQHALPVPAAPHVLQIAPLANVVWRDTDAALDSVFCLMLLDDVHNRLTDLDAPGGILGHRRQGFNLRDEAGNIQFSCPVTDTGDDLPIIFDHVGHGFLGDKHGGQREVDLRVDGSSANGHAILQNDRMEGFPVYKIIQIGVRCLIKPLVHPVFSSLDISSDLT</sequence>
<name>A0A645BGR3_9ZZZZ</name>
<organism evidence="1">
    <name type="scientific">bioreactor metagenome</name>
    <dbReference type="NCBI Taxonomy" id="1076179"/>
    <lineage>
        <taxon>unclassified sequences</taxon>
        <taxon>metagenomes</taxon>
        <taxon>ecological metagenomes</taxon>
    </lineage>
</organism>
<accession>A0A645BGR3</accession>
<evidence type="ECO:0000313" key="1">
    <source>
        <dbReference type="EMBL" id="MPM64650.1"/>
    </source>
</evidence>
<gene>
    <name evidence="1" type="ORF">SDC9_111537</name>
</gene>
<protein>
    <submittedName>
        <fullName evidence="1">Uncharacterized protein</fullName>
    </submittedName>
</protein>